<reference evidence="2 3" key="1">
    <citation type="journal article" date="2018" name="Nat. Ecol. Evol.">
        <title>Pezizomycetes genomes reveal the molecular basis of ectomycorrhizal truffle lifestyle.</title>
        <authorList>
            <person name="Murat C."/>
            <person name="Payen T."/>
            <person name="Noel B."/>
            <person name="Kuo A."/>
            <person name="Morin E."/>
            <person name="Chen J."/>
            <person name="Kohler A."/>
            <person name="Krizsan K."/>
            <person name="Balestrini R."/>
            <person name="Da Silva C."/>
            <person name="Montanini B."/>
            <person name="Hainaut M."/>
            <person name="Levati E."/>
            <person name="Barry K.W."/>
            <person name="Belfiori B."/>
            <person name="Cichocki N."/>
            <person name="Clum A."/>
            <person name="Dockter R.B."/>
            <person name="Fauchery L."/>
            <person name="Guy J."/>
            <person name="Iotti M."/>
            <person name="Le Tacon F."/>
            <person name="Lindquist E.A."/>
            <person name="Lipzen A."/>
            <person name="Malagnac F."/>
            <person name="Mello A."/>
            <person name="Molinier V."/>
            <person name="Miyauchi S."/>
            <person name="Poulain J."/>
            <person name="Riccioni C."/>
            <person name="Rubini A."/>
            <person name="Sitrit Y."/>
            <person name="Splivallo R."/>
            <person name="Traeger S."/>
            <person name="Wang M."/>
            <person name="Zifcakova L."/>
            <person name="Wipf D."/>
            <person name="Zambonelli A."/>
            <person name="Paolocci F."/>
            <person name="Nowrousian M."/>
            <person name="Ottonello S."/>
            <person name="Baldrian P."/>
            <person name="Spatafora J.W."/>
            <person name="Henrissat B."/>
            <person name="Nagy L.G."/>
            <person name="Aury J.M."/>
            <person name="Wincker P."/>
            <person name="Grigoriev I.V."/>
            <person name="Bonfante P."/>
            <person name="Martin F.M."/>
        </authorList>
    </citation>
    <scope>NUCLEOTIDE SEQUENCE [LARGE SCALE GENOMIC DNA]</scope>
    <source>
        <strain evidence="2 3">CCBAS932</strain>
    </source>
</reference>
<evidence type="ECO:0000313" key="2">
    <source>
        <dbReference type="EMBL" id="RPB06309.1"/>
    </source>
</evidence>
<dbReference type="AlphaFoldDB" id="A0A3N4KAC3"/>
<evidence type="ECO:0000313" key="3">
    <source>
        <dbReference type="Proteomes" id="UP000277580"/>
    </source>
</evidence>
<dbReference type="InParanoid" id="A0A3N4KAC3"/>
<organism evidence="2 3">
    <name type="scientific">Morchella conica CCBAS932</name>
    <dbReference type="NCBI Taxonomy" id="1392247"/>
    <lineage>
        <taxon>Eukaryota</taxon>
        <taxon>Fungi</taxon>
        <taxon>Dikarya</taxon>
        <taxon>Ascomycota</taxon>
        <taxon>Pezizomycotina</taxon>
        <taxon>Pezizomycetes</taxon>
        <taxon>Pezizales</taxon>
        <taxon>Morchellaceae</taxon>
        <taxon>Morchella</taxon>
    </lineage>
</organism>
<evidence type="ECO:0000256" key="1">
    <source>
        <dbReference type="SAM" id="Coils"/>
    </source>
</evidence>
<feature type="coiled-coil region" evidence="1">
    <location>
        <begin position="140"/>
        <end position="181"/>
    </location>
</feature>
<keyword evidence="1" id="KW-0175">Coiled coil</keyword>
<protein>
    <submittedName>
        <fullName evidence="2">Uncharacterized protein</fullName>
    </submittedName>
</protein>
<dbReference type="EMBL" id="ML119482">
    <property type="protein sequence ID" value="RPB06309.1"/>
    <property type="molecule type" value="Genomic_DNA"/>
</dbReference>
<sequence>MAEQERWRQAVEAPKPTNYLEMLIAEVERKEREASRLGNDPKSCKTADLLALATHALNHLLSGQDALRSADERKSALTQLAVTVQAAARLTVVAHAEALGGHTDRVRAETEGQNVVRGAEAAVVETERIRAETERVGKEVEKSVAERRRLHAEAEKVRKETERTKAEAERAVAETERLKAKGMMVLSEKIKIEAETERARAEEREKPKTWTYAPWQGAECERKVVPETAGKVVESPVQVQEGEEVKPGDYLGLLEAEIERKENEADIFQGDSEPVGRGYRDIMWAQLVDEIKPLKLEARRERFRRIRQEEE</sequence>
<proteinExistence type="predicted"/>
<accession>A0A3N4KAC3</accession>
<name>A0A3N4KAC3_9PEZI</name>
<gene>
    <name evidence="2" type="ORF">P167DRAFT_610165</name>
</gene>
<keyword evidence="3" id="KW-1185">Reference proteome</keyword>
<dbReference type="Proteomes" id="UP000277580">
    <property type="component" value="Unassembled WGS sequence"/>
</dbReference>